<gene>
    <name evidence="1" type="ORF">HNR30_001126</name>
</gene>
<dbReference type="RefSeq" id="WP_181608543.1">
    <property type="nucleotide sequence ID" value="NZ_BAABAM010000001.1"/>
</dbReference>
<reference evidence="1 2" key="1">
    <citation type="submission" date="2020-07" db="EMBL/GenBank/DDBJ databases">
        <title>Genomic Encyclopedia of Type Strains, Phase IV (KMG-IV): sequencing the most valuable type-strain genomes for metagenomic binning, comparative biology and taxonomic classification.</title>
        <authorList>
            <person name="Goeker M."/>
        </authorList>
    </citation>
    <scope>NUCLEOTIDE SEQUENCE [LARGE SCALE GENOMIC DNA]</scope>
    <source>
        <strain evidence="1 2">DSM 45533</strain>
    </source>
</reference>
<name>A0A7W0CEP4_9ACTN</name>
<dbReference type="Proteomes" id="UP000530928">
    <property type="component" value="Unassembled WGS sequence"/>
</dbReference>
<organism evidence="1 2">
    <name type="scientific">Nonomuraea soli</name>
    <dbReference type="NCBI Taxonomy" id="1032476"/>
    <lineage>
        <taxon>Bacteria</taxon>
        <taxon>Bacillati</taxon>
        <taxon>Actinomycetota</taxon>
        <taxon>Actinomycetes</taxon>
        <taxon>Streptosporangiales</taxon>
        <taxon>Streptosporangiaceae</taxon>
        <taxon>Nonomuraea</taxon>
    </lineage>
</organism>
<evidence type="ECO:0000313" key="1">
    <source>
        <dbReference type="EMBL" id="MBA2889791.1"/>
    </source>
</evidence>
<accession>A0A7W0CEP4</accession>
<sequence length="50" mass="5457">MTKFVNTPGAGPRRTVSRALVARTLVPRTLAPRSLTPRVLAQTKIQTKEA</sequence>
<proteinExistence type="predicted"/>
<evidence type="ECO:0000313" key="2">
    <source>
        <dbReference type="Proteomes" id="UP000530928"/>
    </source>
</evidence>
<dbReference type="EMBL" id="JACDUR010000001">
    <property type="protein sequence ID" value="MBA2889791.1"/>
    <property type="molecule type" value="Genomic_DNA"/>
</dbReference>
<keyword evidence="2" id="KW-1185">Reference proteome</keyword>
<dbReference type="AlphaFoldDB" id="A0A7W0CEP4"/>
<comment type="caution">
    <text evidence="1">The sequence shown here is derived from an EMBL/GenBank/DDBJ whole genome shotgun (WGS) entry which is preliminary data.</text>
</comment>
<protein>
    <submittedName>
        <fullName evidence="1">Uncharacterized protein</fullName>
    </submittedName>
</protein>